<dbReference type="Gene3D" id="3.30.590.20">
    <property type="match status" value="1"/>
</dbReference>
<dbReference type="Pfam" id="PF04107">
    <property type="entry name" value="GCS2"/>
    <property type="match status" value="1"/>
</dbReference>
<comment type="catalytic activity">
    <reaction evidence="4 5 6">
        <text>L-cysteine + L-glutamate + ATP = gamma-L-glutamyl-L-cysteine + ADP + phosphate + H(+)</text>
        <dbReference type="Rhea" id="RHEA:13285"/>
        <dbReference type="ChEBI" id="CHEBI:15378"/>
        <dbReference type="ChEBI" id="CHEBI:29985"/>
        <dbReference type="ChEBI" id="CHEBI:30616"/>
        <dbReference type="ChEBI" id="CHEBI:35235"/>
        <dbReference type="ChEBI" id="CHEBI:43474"/>
        <dbReference type="ChEBI" id="CHEBI:58173"/>
        <dbReference type="ChEBI" id="CHEBI:456216"/>
        <dbReference type="EC" id="6.3.2.2"/>
    </reaction>
</comment>
<dbReference type="EC" id="6.3.2.2" evidence="5"/>
<dbReference type="RefSeq" id="WP_078977690.1">
    <property type="nucleotide sequence ID" value="NZ_MWQN01000001.1"/>
</dbReference>
<dbReference type="InterPro" id="IPR017809">
    <property type="entry name" value="EgtA_Actinobacteria"/>
</dbReference>
<protein>
    <recommendedName>
        <fullName evidence="5">Glutamate--cysteine ligase EgtA</fullName>
        <ecNumber evidence="5">6.3.2.2</ecNumber>
    </recommendedName>
    <alternativeName>
        <fullName evidence="5">Gamma-glutamylcysteine synthase</fullName>
        <shortName evidence="5">GCS</shortName>
        <shortName evidence="5">Gamma-ECS</shortName>
    </alternativeName>
</protein>
<dbReference type="PANTHER" id="PTHR34378">
    <property type="entry name" value="GLUTAMATE--CYSTEINE LIGASE, CHLOROPLASTIC"/>
    <property type="match status" value="1"/>
</dbReference>
<gene>
    <name evidence="5" type="primary">egtA</name>
    <name evidence="7" type="ORF">B4N89_22835</name>
</gene>
<dbReference type="PANTHER" id="PTHR34378:SF1">
    <property type="entry name" value="GLUTAMATE--CYSTEINE LIGASE, CHLOROPLASTIC"/>
    <property type="match status" value="1"/>
</dbReference>
<accession>A0A1T3P2S2</accession>
<evidence type="ECO:0000256" key="4">
    <source>
        <dbReference type="ARBA" id="ARBA00048819"/>
    </source>
</evidence>
<evidence type="ECO:0000313" key="8">
    <source>
        <dbReference type="Proteomes" id="UP000190037"/>
    </source>
</evidence>
<dbReference type="Proteomes" id="UP000190037">
    <property type="component" value="Unassembled WGS sequence"/>
</dbReference>
<dbReference type="AlphaFoldDB" id="A0A1T3P2S2"/>
<sequence>MATTLQEDDAQAHVHGVCFKTGPPARVGIELEWIVHDGADARREVAPERLDEALALLEAKGLPFGSRLTREPGGQVELSSPPADTLAGCARDLRADMTALEQALAASGLVLAGHGLEPYRNPPRVLDHPRYRAMEAYFDRDGSWGRMMMRGTASVQVNLDAGDESAGLRDYRSRWELTHRLGPVLVAAFANSPLWQGKPTGWRSTRQLVWARMDPGRTRPPGPPPGIDGDPRAAWARYALDAPLLCLRGATADGWNAPEGLTFRSWLRGVPGMRPPTLDDLDYHLTTLFPPVRPRGWLELRMIDAQRGEDWIVPAAMAATLLDDPVAAEAAWGATEPLCADGATVPTEAVWHRAARLGPADPVLGKAIIACFAATENALAVAGAPGPVRAAVAEFTRRYAERGRCPADDLLERTCR</sequence>
<evidence type="ECO:0000256" key="2">
    <source>
        <dbReference type="ARBA" id="ARBA00022741"/>
    </source>
</evidence>
<comment type="function">
    <text evidence="5">Catalyzes the synthesis of gamma-glutamylcysteine (gamma-GC). This compound is used as substrate for the biosynthesis of the low-molecular thiol compound ergothioneine.</text>
</comment>
<dbReference type="OrthoDB" id="9780152at2"/>
<dbReference type="EMBL" id="MWQN01000001">
    <property type="protein sequence ID" value="OPC83398.1"/>
    <property type="molecule type" value="Genomic_DNA"/>
</dbReference>
<dbReference type="InterPro" id="IPR014746">
    <property type="entry name" value="Gln_synth/guanido_kin_cat_dom"/>
</dbReference>
<evidence type="ECO:0000256" key="6">
    <source>
        <dbReference type="PIRNR" id="PIRNR017901"/>
    </source>
</evidence>
<evidence type="ECO:0000256" key="1">
    <source>
        <dbReference type="ARBA" id="ARBA00022598"/>
    </source>
</evidence>
<dbReference type="GO" id="GO:0004357">
    <property type="term" value="F:glutamate-cysteine ligase activity"/>
    <property type="evidence" value="ECO:0007669"/>
    <property type="project" value="UniProtKB-UniRule"/>
</dbReference>
<keyword evidence="8" id="KW-1185">Reference proteome</keyword>
<dbReference type="NCBIfam" id="TIGR03444">
    <property type="entry name" value="EgtA_Cys_ligase"/>
    <property type="match status" value="1"/>
</dbReference>
<organism evidence="7 8">
    <name type="scientific">Embleya scabrispora</name>
    <dbReference type="NCBI Taxonomy" id="159449"/>
    <lineage>
        <taxon>Bacteria</taxon>
        <taxon>Bacillati</taxon>
        <taxon>Actinomycetota</taxon>
        <taxon>Actinomycetes</taxon>
        <taxon>Kitasatosporales</taxon>
        <taxon>Streptomycetaceae</taxon>
        <taxon>Embleya</taxon>
    </lineage>
</organism>
<dbReference type="GO" id="GO:0006750">
    <property type="term" value="P:glutathione biosynthetic process"/>
    <property type="evidence" value="ECO:0007669"/>
    <property type="project" value="UniProtKB-UniRule"/>
</dbReference>
<dbReference type="GO" id="GO:0005524">
    <property type="term" value="F:ATP binding"/>
    <property type="evidence" value="ECO:0007669"/>
    <property type="project" value="UniProtKB-UniRule"/>
</dbReference>
<dbReference type="UniPathway" id="UPA01014"/>
<keyword evidence="1 5" id="KW-0436">Ligase</keyword>
<dbReference type="InterPro" id="IPR006336">
    <property type="entry name" value="GCS2"/>
</dbReference>
<dbReference type="STRING" id="159449.B4N89_22835"/>
<dbReference type="HAMAP" id="MF_02034">
    <property type="entry name" value="EgtA"/>
    <property type="match status" value="1"/>
</dbReference>
<dbReference type="SUPFAM" id="SSF55931">
    <property type="entry name" value="Glutamine synthetase/guanido kinase"/>
    <property type="match status" value="1"/>
</dbReference>
<reference evidence="7 8" key="1">
    <citation type="submission" date="2017-03" db="EMBL/GenBank/DDBJ databases">
        <title>Draft genome sequence of Streptomyces scabrisporus NF3, endophyte isolated from Amphipterygium adstringens.</title>
        <authorList>
            <person name="Vazquez M."/>
            <person name="Ceapa C.D."/>
            <person name="Rodriguez Luna D."/>
            <person name="Sanchez Esquivel S."/>
        </authorList>
    </citation>
    <scope>NUCLEOTIDE SEQUENCE [LARGE SCALE GENOMIC DNA]</scope>
    <source>
        <strain evidence="7 8">NF3</strain>
    </source>
</reference>
<comment type="similarity">
    <text evidence="5 6">Belongs to the glutamate--cysteine ligase type 2 family. EgtA subfamily.</text>
</comment>
<comment type="caution">
    <text evidence="7">The sequence shown here is derived from an EMBL/GenBank/DDBJ whole genome shotgun (WGS) entry which is preliminary data.</text>
</comment>
<evidence type="ECO:0000256" key="3">
    <source>
        <dbReference type="ARBA" id="ARBA00022840"/>
    </source>
</evidence>
<keyword evidence="3 5" id="KW-0067">ATP-binding</keyword>
<keyword evidence="2 5" id="KW-0547">Nucleotide-binding</keyword>
<dbReference type="InterPro" id="IPR035434">
    <property type="entry name" value="GCL_bact_plant"/>
</dbReference>
<proteinExistence type="inferred from homology"/>
<dbReference type="PIRSF" id="PIRSF017901">
    <property type="entry name" value="GCL"/>
    <property type="match status" value="1"/>
</dbReference>
<evidence type="ECO:0000256" key="5">
    <source>
        <dbReference type="HAMAP-Rule" id="MF_02034"/>
    </source>
</evidence>
<evidence type="ECO:0000313" key="7">
    <source>
        <dbReference type="EMBL" id="OPC83398.1"/>
    </source>
</evidence>
<name>A0A1T3P2S2_9ACTN</name>
<comment type="pathway">
    <text evidence="5">Amino-acid biosynthesis; ergothioneine biosynthesis.</text>
</comment>
<dbReference type="GO" id="GO:0052699">
    <property type="term" value="P:ergothioneine biosynthetic process"/>
    <property type="evidence" value="ECO:0007669"/>
    <property type="project" value="UniProtKB-UniRule"/>
</dbReference>